<dbReference type="EMBL" id="JASDDK010000003">
    <property type="protein sequence ID" value="MDN3493266.1"/>
    <property type="molecule type" value="Genomic_DNA"/>
</dbReference>
<dbReference type="NCBIfam" id="TIGR04183">
    <property type="entry name" value="Por_Secre_tail"/>
    <property type="match status" value="1"/>
</dbReference>
<organism evidence="3 4">
    <name type="scientific">Winogradskyella bathintestinalis</name>
    <dbReference type="NCBI Taxonomy" id="3035208"/>
    <lineage>
        <taxon>Bacteria</taxon>
        <taxon>Pseudomonadati</taxon>
        <taxon>Bacteroidota</taxon>
        <taxon>Flavobacteriia</taxon>
        <taxon>Flavobacteriales</taxon>
        <taxon>Flavobacteriaceae</taxon>
        <taxon>Winogradskyella</taxon>
    </lineage>
</organism>
<keyword evidence="1" id="KW-0732">Signal</keyword>
<comment type="caution">
    <text evidence="3">The sequence shown here is derived from an EMBL/GenBank/DDBJ whole genome shotgun (WGS) entry which is preliminary data.</text>
</comment>
<dbReference type="Proteomes" id="UP001231197">
    <property type="component" value="Unassembled WGS sequence"/>
</dbReference>
<evidence type="ECO:0000313" key="4">
    <source>
        <dbReference type="Proteomes" id="UP001231197"/>
    </source>
</evidence>
<protein>
    <submittedName>
        <fullName evidence="3">T9SS type A sorting domain-containing protein</fullName>
    </submittedName>
</protein>
<keyword evidence="4" id="KW-1185">Reference proteome</keyword>
<name>A0ABT7ZW83_9FLAO</name>
<accession>A0ABT7ZW83</accession>
<evidence type="ECO:0000259" key="2">
    <source>
        <dbReference type="Pfam" id="PF18962"/>
    </source>
</evidence>
<evidence type="ECO:0000256" key="1">
    <source>
        <dbReference type="ARBA" id="ARBA00022729"/>
    </source>
</evidence>
<feature type="domain" description="Secretion system C-terminal sorting" evidence="2">
    <location>
        <begin position="315"/>
        <end position="380"/>
    </location>
</feature>
<dbReference type="Gene3D" id="2.40.128.720">
    <property type="match status" value="3"/>
</dbReference>
<dbReference type="InterPro" id="IPR026444">
    <property type="entry name" value="Secre_tail"/>
</dbReference>
<gene>
    <name evidence="3" type="ORF">QMA06_11075</name>
</gene>
<dbReference type="RefSeq" id="WP_290206916.1">
    <property type="nucleotide sequence ID" value="NZ_JASDDK010000003.1"/>
</dbReference>
<proteinExistence type="predicted"/>
<evidence type="ECO:0000313" key="3">
    <source>
        <dbReference type="EMBL" id="MDN3493266.1"/>
    </source>
</evidence>
<reference evidence="3 4" key="1">
    <citation type="journal article" date="2023" name="Int. J. Syst. Evol. Microbiol.">
        <title>Winogradskyella bathintestinalis sp. nov., isolated from the intestine of the deep-sea loosejaw dragonfish, Malacosteus niger.</title>
        <authorList>
            <person name="Uniacke-Lowe S."/>
            <person name="Johnson C.N."/>
            <person name="Stanton C."/>
            <person name="Hill C."/>
            <person name="Ross P."/>
        </authorList>
    </citation>
    <scope>NUCLEOTIDE SEQUENCE [LARGE SCALE GENOMIC DNA]</scope>
    <source>
        <strain evidence="3 4">APC 3343</strain>
    </source>
</reference>
<sequence>MKKITFMIYLLSISISFSQSELKSSLDQYFDSSTSTWQNNYGQNFNYDANSRLSSIDSYFWNGSQWEPESKSQYTYSSTQTIFTDQVYNTSNSSFENDYRTTINIDGNGDFTTLLDEYWDGNQWVVGGRLTYSYDSGRISQVLFEEWDNVGMQWQISDRGTLTYNTNGNVALIETEEYINGAFTQSDREIQSFNSNGYIISSVLEIWNSVSMSYVEDQRREFTIDGNGNRLSSTDFYDGTSYTENYNYDFTELMSDYANPFVNAEGLEYITSDFPFYNKITSVTSNSNTNRILYNYEDRIALSTDDLEIQNDVKIFPNPTSSVLNIQTNKIIDVIEIYDVFGKRISQTNQKTINTSHLSSGIYMIKISNIEGQSETKKFIKH</sequence>
<dbReference type="Pfam" id="PF18962">
    <property type="entry name" value="Por_Secre_tail"/>
    <property type="match status" value="1"/>
</dbReference>